<dbReference type="RefSeq" id="XP_072837426.1">
    <property type="nucleotide sequence ID" value="XM_072981325.1"/>
</dbReference>
<dbReference type="RefSeq" id="XP_020656676.1">
    <property type="nucleotide sequence ID" value="XM_020801017.1"/>
</dbReference>
<sequence>MKFPCLSFRQPFAGLVLNKVKTIETRWRPLLAEYKACTLAVHIAFKDWDDETWKDILTNRLGMTPTQIEELLEDGEKFGRGVIAGLIDIGETSQCTEDLPPEDILVLENKAILLGLEQKYLTVVSNPRWLLEPIPARGHKDVWQVDIPEELIPYVEPC</sequence>
<evidence type="ECO:0000259" key="1">
    <source>
        <dbReference type="SMART" id="SM01022"/>
    </source>
</evidence>
<gene>
    <name evidence="3 4 5" type="primary">LOC110082988</name>
</gene>
<organism evidence="2 4">
    <name type="scientific">Pogona vitticeps</name>
    <name type="common">central bearded dragon</name>
    <dbReference type="NCBI Taxonomy" id="103695"/>
    <lineage>
        <taxon>Eukaryota</taxon>
        <taxon>Metazoa</taxon>
        <taxon>Chordata</taxon>
        <taxon>Craniata</taxon>
        <taxon>Vertebrata</taxon>
        <taxon>Euteleostomi</taxon>
        <taxon>Lepidosauria</taxon>
        <taxon>Squamata</taxon>
        <taxon>Bifurcata</taxon>
        <taxon>Unidentata</taxon>
        <taxon>Episquamata</taxon>
        <taxon>Toxicofera</taxon>
        <taxon>Iguania</taxon>
        <taxon>Acrodonta</taxon>
        <taxon>Agamidae</taxon>
        <taxon>Amphibolurinae</taxon>
        <taxon>Pogona</taxon>
    </lineage>
</organism>
<reference evidence="3 4" key="1">
    <citation type="submission" date="2025-04" db="UniProtKB">
        <authorList>
            <consortium name="RefSeq"/>
        </authorList>
    </citation>
    <scope>IDENTIFICATION</scope>
</reference>
<dbReference type="Proteomes" id="UP001652642">
    <property type="component" value="Chromosome 11"/>
</dbReference>
<dbReference type="KEGG" id="pvt:110082988"/>
<dbReference type="InterPro" id="IPR033615">
    <property type="entry name" value="EOLA1/EOLA2"/>
</dbReference>
<dbReference type="PANTHER" id="PTHR31666">
    <property type="entry name" value="PROTEIN CXORF40A-RELATED"/>
    <property type="match status" value="1"/>
</dbReference>
<evidence type="ECO:0000313" key="3">
    <source>
        <dbReference type="RefSeq" id="XP_020656675.1"/>
    </source>
</evidence>
<dbReference type="SUPFAM" id="SSF88697">
    <property type="entry name" value="PUA domain-like"/>
    <property type="match status" value="1"/>
</dbReference>
<dbReference type="InterPro" id="IPR007374">
    <property type="entry name" value="ASCH_domain"/>
</dbReference>
<dbReference type="OrthoDB" id="2865258at2759"/>
<evidence type="ECO:0000313" key="4">
    <source>
        <dbReference type="RefSeq" id="XP_020656676.1"/>
    </source>
</evidence>
<evidence type="ECO:0000313" key="2">
    <source>
        <dbReference type="Proteomes" id="UP001652642"/>
    </source>
</evidence>
<dbReference type="RefSeq" id="XP_020656675.1">
    <property type="nucleotide sequence ID" value="XM_020801016.1"/>
</dbReference>
<dbReference type="PANTHER" id="PTHR31666:SF0">
    <property type="entry name" value="PROTEIN EOLA1-RELATED"/>
    <property type="match status" value="1"/>
</dbReference>
<feature type="domain" description="ASCH" evidence="1">
    <location>
        <begin position="6"/>
        <end position="114"/>
    </location>
</feature>
<dbReference type="AlphaFoldDB" id="A0A6J0U7F9"/>
<evidence type="ECO:0000313" key="5">
    <source>
        <dbReference type="RefSeq" id="XP_072837426.1"/>
    </source>
</evidence>
<accession>A0A6J0U7F9</accession>
<proteinExistence type="predicted"/>
<dbReference type="InterPro" id="IPR015947">
    <property type="entry name" value="PUA-like_sf"/>
</dbReference>
<name>A0A6J0U7F9_9SAUR</name>
<keyword evidence="2" id="KW-1185">Reference proteome</keyword>
<dbReference type="SMART" id="SM01022">
    <property type="entry name" value="ASCH"/>
    <property type="match status" value="1"/>
</dbReference>
<dbReference type="GeneID" id="110082988"/>
<protein>
    <submittedName>
        <fullName evidence="3 4">Protein CXorf40A-like</fullName>
    </submittedName>
    <submittedName>
        <fullName evidence="5">Protein EOLA1-like</fullName>
    </submittedName>
</protein>